<reference evidence="2 3" key="1">
    <citation type="submission" date="2012-11" db="EMBL/GenBank/DDBJ databases">
        <title>Whole genome sequence of Acidocella aminolytica 101 = DSM 11237.</title>
        <authorList>
            <person name="Azuma Y."/>
            <person name="Higashiura N."/>
            <person name="Hirakawa H."/>
            <person name="Matsushita K."/>
        </authorList>
    </citation>
    <scope>NUCLEOTIDE SEQUENCE [LARGE SCALE GENOMIC DNA]</scope>
    <source>
        <strain evidence="3">101 / DSM 11237</strain>
    </source>
</reference>
<evidence type="ECO:0000313" key="3">
    <source>
        <dbReference type="Proteomes" id="UP000032668"/>
    </source>
</evidence>
<dbReference type="STRING" id="1120923.SAMN02746095_02980"/>
<proteinExistence type="predicted"/>
<organism evidence="2 3">
    <name type="scientific">Acidocella aminolytica 101 = DSM 11237</name>
    <dbReference type="NCBI Taxonomy" id="1120923"/>
    <lineage>
        <taxon>Bacteria</taxon>
        <taxon>Pseudomonadati</taxon>
        <taxon>Pseudomonadota</taxon>
        <taxon>Alphaproteobacteria</taxon>
        <taxon>Acetobacterales</taxon>
        <taxon>Acidocellaceae</taxon>
        <taxon>Acidocella</taxon>
    </lineage>
</organism>
<feature type="compositionally biased region" description="Low complexity" evidence="1">
    <location>
        <begin position="31"/>
        <end position="44"/>
    </location>
</feature>
<sequence length="112" mass="12276">MALKAKKISGAELVSQISKATADLPATTPKPAQAVAEPAEPVEQQRGRGRPPKPQREKLEQVNFRCSREFCSLLLDASRDVGMRQFIATLAKKAGYDVPEFDLQPTAKSRVL</sequence>
<evidence type="ECO:0000256" key="1">
    <source>
        <dbReference type="SAM" id="MobiDB-lite"/>
    </source>
</evidence>
<gene>
    <name evidence="2" type="ORF">Aam_030_053</name>
</gene>
<accession>A0A0D6PDI5</accession>
<comment type="caution">
    <text evidence="2">The sequence shown here is derived from an EMBL/GenBank/DDBJ whole genome shotgun (WGS) entry which is preliminary data.</text>
</comment>
<dbReference type="Proteomes" id="UP000032668">
    <property type="component" value="Unassembled WGS sequence"/>
</dbReference>
<evidence type="ECO:0000313" key="2">
    <source>
        <dbReference type="EMBL" id="GAN79820.1"/>
    </source>
</evidence>
<protein>
    <submittedName>
        <fullName evidence="2">Uncharacterized protein</fullName>
    </submittedName>
</protein>
<feature type="region of interest" description="Disordered" evidence="1">
    <location>
        <begin position="22"/>
        <end position="60"/>
    </location>
</feature>
<name>A0A0D6PDI5_9PROT</name>
<dbReference type="EMBL" id="BANC01000030">
    <property type="protein sequence ID" value="GAN79820.1"/>
    <property type="molecule type" value="Genomic_DNA"/>
</dbReference>
<dbReference type="AlphaFoldDB" id="A0A0D6PDI5"/>
<keyword evidence="3" id="KW-1185">Reference proteome</keyword>
<dbReference type="RefSeq" id="WP_048878252.1">
    <property type="nucleotide sequence ID" value="NZ_BANC01000030.1"/>
</dbReference>